<gene>
    <name evidence="7" type="ORF">TSOC_002681</name>
</gene>
<evidence type="ECO:0000256" key="3">
    <source>
        <dbReference type="ARBA" id="ARBA00022679"/>
    </source>
</evidence>
<protein>
    <recommendedName>
        <fullName evidence="2">UTP--glucose-1-phosphate uridylyltransferase</fullName>
        <ecNumber evidence="2">2.7.7.9</ecNumber>
    </recommendedName>
</protein>
<dbReference type="GO" id="GO:0003983">
    <property type="term" value="F:UTP:glucose-1-phosphate uridylyltransferase activity"/>
    <property type="evidence" value="ECO:0007669"/>
    <property type="project" value="UniProtKB-EC"/>
</dbReference>
<dbReference type="EMBL" id="PGGS01000052">
    <property type="protein sequence ID" value="PNH10583.1"/>
    <property type="molecule type" value="Genomic_DNA"/>
</dbReference>
<dbReference type="Pfam" id="PF01704">
    <property type="entry name" value="UDPGP"/>
    <property type="match status" value="1"/>
</dbReference>
<dbReference type="InterPro" id="IPR002618">
    <property type="entry name" value="UDPGP_fam"/>
</dbReference>
<reference evidence="7 8" key="1">
    <citation type="journal article" date="2017" name="Mol. Biol. Evol.">
        <title>The 4-celled Tetrabaena socialis nuclear genome reveals the essential components for genetic control of cell number at the origin of multicellularity in the volvocine lineage.</title>
        <authorList>
            <person name="Featherston J."/>
            <person name="Arakaki Y."/>
            <person name="Hanschen E.R."/>
            <person name="Ferris P.J."/>
            <person name="Michod R.E."/>
            <person name="Olson B.J.S.C."/>
            <person name="Nozaki H."/>
            <person name="Durand P.M."/>
        </authorList>
    </citation>
    <scope>NUCLEOTIDE SEQUENCE [LARGE SCALE GENOMIC DNA]</scope>
    <source>
        <strain evidence="7 8">NIES-571</strain>
    </source>
</reference>
<proteinExistence type="inferred from homology"/>
<dbReference type="InterPro" id="IPR016267">
    <property type="entry name" value="UDPGP_trans"/>
</dbReference>
<dbReference type="Gene3D" id="3.90.550.10">
    <property type="entry name" value="Spore Coat Polysaccharide Biosynthesis Protein SpsA, Chain A"/>
    <property type="match status" value="1"/>
</dbReference>
<comment type="similarity">
    <text evidence="1">Belongs to the UDPGP type 1 family.</text>
</comment>
<sequence>MVLTSSATHAVTPDSASAAASGPAASTASTSAARAVTYSANADAPLTATCCPTARPPPRPSRRRAAPAPAPAPAVAAAAAAAGGSAAGPSATTTPTPSAPSGKLCTERRGAANEGRICARSAACCGEHQGLEQGATTNSRSEASAWARAGGAVVVKHMRLSYGSNVLFTLMNSFSTSADTRAFLQEKHPELLEEPFIELMQNMSPKVDAASSAPASHPEQPDMEWCPPGHGDIYPSLLGSGMLARYVAAGIKYLFVSNSDNLGATLDLDLLSYFASSGKAFIMETVGCGDSGLDAQLSLFVDLNPPSHHTSRTSIHSAAAAARVMPS</sequence>
<dbReference type="AlphaFoldDB" id="A0A2J8ADJ1"/>
<feature type="region of interest" description="Disordered" evidence="6">
    <location>
        <begin position="47"/>
        <end position="73"/>
    </location>
</feature>
<evidence type="ECO:0000256" key="6">
    <source>
        <dbReference type="SAM" id="MobiDB-lite"/>
    </source>
</evidence>
<organism evidence="7 8">
    <name type="scientific">Tetrabaena socialis</name>
    <dbReference type="NCBI Taxonomy" id="47790"/>
    <lineage>
        <taxon>Eukaryota</taxon>
        <taxon>Viridiplantae</taxon>
        <taxon>Chlorophyta</taxon>
        <taxon>core chlorophytes</taxon>
        <taxon>Chlorophyceae</taxon>
        <taxon>CS clade</taxon>
        <taxon>Chlamydomonadales</taxon>
        <taxon>Tetrabaenaceae</taxon>
        <taxon>Tetrabaena</taxon>
    </lineage>
</organism>
<comment type="caution">
    <text evidence="7">The sequence shown here is derived from an EMBL/GenBank/DDBJ whole genome shotgun (WGS) entry which is preliminary data.</text>
</comment>
<keyword evidence="4 7" id="KW-0548">Nucleotidyltransferase</keyword>
<dbReference type="OrthoDB" id="932129at2759"/>
<evidence type="ECO:0000256" key="5">
    <source>
        <dbReference type="ARBA" id="ARBA00048128"/>
    </source>
</evidence>
<comment type="catalytic activity">
    <reaction evidence="5">
        <text>alpha-D-glucose 1-phosphate + UTP + H(+) = UDP-alpha-D-glucose + diphosphate</text>
        <dbReference type="Rhea" id="RHEA:19889"/>
        <dbReference type="ChEBI" id="CHEBI:15378"/>
        <dbReference type="ChEBI" id="CHEBI:33019"/>
        <dbReference type="ChEBI" id="CHEBI:46398"/>
        <dbReference type="ChEBI" id="CHEBI:58601"/>
        <dbReference type="ChEBI" id="CHEBI:58885"/>
        <dbReference type="EC" id="2.7.7.9"/>
    </reaction>
</comment>
<feature type="region of interest" description="Disordered" evidence="6">
    <location>
        <begin position="1"/>
        <end position="24"/>
    </location>
</feature>
<dbReference type="EC" id="2.7.7.9" evidence="2"/>
<dbReference type="SUPFAM" id="SSF53448">
    <property type="entry name" value="Nucleotide-diphospho-sugar transferases"/>
    <property type="match status" value="1"/>
</dbReference>
<dbReference type="PANTHER" id="PTHR43511">
    <property type="match status" value="1"/>
</dbReference>
<name>A0A2J8ADJ1_9CHLO</name>
<keyword evidence="8" id="KW-1185">Reference proteome</keyword>
<feature type="region of interest" description="Disordered" evidence="6">
    <location>
        <begin position="85"/>
        <end position="106"/>
    </location>
</feature>
<feature type="compositionally biased region" description="Low complexity" evidence="6">
    <location>
        <begin position="85"/>
        <end position="102"/>
    </location>
</feature>
<evidence type="ECO:0000313" key="8">
    <source>
        <dbReference type="Proteomes" id="UP000236333"/>
    </source>
</evidence>
<dbReference type="Proteomes" id="UP000236333">
    <property type="component" value="Unassembled WGS sequence"/>
</dbReference>
<dbReference type="InterPro" id="IPR029044">
    <property type="entry name" value="Nucleotide-diphossugar_trans"/>
</dbReference>
<dbReference type="GO" id="GO:0006011">
    <property type="term" value="P:UDP-alpha-D-glucose metabolic process"/>
    <property type="evidence" value="ECO:0007669"/>
    <property type="project" value="InterPro"/>
</dbReference>
<accession>A0A2J8ADJ1</accession>
<evidence type="ECO:0000256" key="1">
    <source>
        <dbReference type="ARBA" id="ARBA00010401"/>
    </source>
</evidence>
<evidence type="ECO:0000313" key="7">
    <source>
        <dbReference type="EMBL" id="PNH10583.1"/>
    </source>
</evidence>
<evidence type="ECO:0000256" key="2">
    <source>
        <dbReference type="ARBA" id="ARBA00012415"/>
    </source>
</evidence>
<feature type="compositionally biased region" description="Low complexity" evidence="6">
    <location>
        <begin position="15"/>
        <end position="24"/>
    </location>
</feature>
<keyword evidence="3 7" id="KW-0808">Transferase</keyword>
<evidence type="ECO:0000256" key="4">
    <source>
        <dbReference type="ARBA" id="ARBA00022695"/>
    </source>
</evidence>